<dbReference type="AlphaFoldDB" id="A0A9D4R3M2"/>
<sequence length="265" mass="29780">MTPKDKIQEAVRPSTIVSTRTAWSTGSSSDVVQRRHRERSSVGRPADQHIITASFHTNKINVDITQWCSPTNDGEEGEEVNFSNRPSTEIQDRPKKNIILLTGDFNAKIGSVNRGYRKYLIGSSVSDQFSKAIQDRRKKLIPYLVQARQQGKDASLSYDVLYIDMVRYTHDRPLRVQYRNCRNTTTGTDLTHILQPEGEAVHRNATRSSSVIHPANLGVTYLPTENQTTHCSTSQGNATVFGEENMATSGESLKIYYDCKAQMVL</sequence>
<name>A0A9D4R3M2_DREPO</name>
<proteinExistence type="predicted"/>
<organism evidence="2 3">
    <name type="scientific">Dreissena polymorpha</name>
    <name type="common">Zebra mussel</name>
    <name type="synonym">Mytilus polymorpha</name>
    <dbReference type="NCBI Taxonomy" id="45954"/>
    <lineage>
        <taxon>Eukaryota</taxon>
        <taxon>Metazoa</taxon>
        <taxon>Spiralia</taxon>
        <taxon>Lophotrochozoa</taxon>
        <taxon>Mollusca</taxon>
        <taxon>Bivalvia</taxon>
        <taxon>Autobranchia</taxon>
        <taxon>Heteroconchia</taxon>
        <taxon>Euheterodonta</taxon>
        <taxon>Imparidentia</taxon>
        <taxon>Neoheterodontei</taxon>
        <taxon>Myida</taxon>
        <taxon>Dreissenoidea</taxon>
        <taxon>Dreissenidae</taxon>
        <taxon>Dreissena</taxon>
    </lineage>
</organism>
<protein>
    <submittedName>
        <fullName evidence="2">Uncharacterized protein</fullName>
    </submittedName>
</protein>
<feature type="compositionally biased region" description="Polar residues" evidence="1">
    <location>
        <begin position="19"/>
        <end position="31"/>
    </location>
</feature>
<evidence type="ECO:0000313" key="2">
    <source>
        <dbReference type="EMBL" id="KAH3853724.1"/>
    </source>
</evidence>
<evidence type="ECO:0000256" key="1">
    <source>
        <dbReference type="SAM" id="MobiDB-lite"/>
    </source>
</evidence>
<keyword evidence="3" id="KW-1185">Reference proteome</keyword>
<comment type="caution">
    <text evidence="2">The sequence shown here is derived from an EMBL/GenBank/DDBJ whole genome shotgun (WGS) entry which is preliminary data.</text>
</comment>
<dbReference type="EMBL" id="JAIWYP010000003">
    <property type="protein sequence ID" value="KAH3853724.1"/>
    <property type="molecule type" value="Genomic_DNA"/>
</dbReference>
<gene>
    <name evidence="2" type="ORF">DPMN_096256</name>
</gene>
<reference evidence="2" key="1">
    <citation type="journal article" date="2019" name="bioRxiv">
        <title>The Genome of the Zebra Mussel, Dreissena polymorpha: A Resource for Invasive Species Research.</title>
        <authorList>
            <person name="McCartney M.A."/>
            <person name="Auch B."/>
            <person name="Kono T."/>
            <person name="Mallez S."/>
            <person name="Zhang Y."/>
            <person name="Obille A."/>
            <person name="Becker A."/>
            <person name="Abrahante J.E."/>
            <person name="Garbe J."/>
            <person name="Badalamenti J.P."/>
            <person name="Herman A."/>
            <person name="Mangelson H."/>
            <person name="Liachko I."/>
            <person name="Sullivan S."/>
            <person name="Sone E.D."/>
            <person name="Koren S."/>
            <person name="Silverstein K.A.T."/>
            <person name="Beckman K.B."/>
            <person name="Gohl D.M."/>
        </authorList>
    </citation>
    <scope>NUCLEOTIDE SEQUENCE</scope>
    <source>
        <strain evidence="2">Duluth1</strain>
        <tissue evidence="2">Whole animal</tissue>
    </source>
</reference>
<evidence type="ECO:0000313" key="3">
    <source>
        <dbReference type="Proteomes" id="UP000828390"/>
    </source>
</evidence>
<dbReference type="Proteomes" id="UP000828390">
    <property type="component" value="Unassembled WGS sequence"/>
</dbReference>
<reference evidence="2" key="2">
    <citation type="submission" date="2020-11" db="EMBL/GenBank/DDBJ databases">
        <authorList>
            <person name="McCartney M.A."/>
            <person name="Auch B."/>
            <person name="Kono T."/>
            <person name="Mallez S."/>
            <person name="Becker A."/>
            <person name="Gohl D.M."/>
            <person name="Silverstein K.A.T."/>
            <person name="Koren S."/>
            <person name="Bechman K.B."/>
            <person name="Herman A."/>
            <person name="Abrahante J.E."/>
            <person name="Garbe J."/>
        </authorList>
    </citation>
    <scope>NUCLEOTIDE SEQUENCE</scope>
    <source>
        <strain evidence="2">Duluth1</strain>
        <tissue evidence="2">Whole animal</tissue>
    </source>
</reference>
<accession>A0A9D4R3M2</accession>
<feature type="region of interest" description="Disordered" evidence="1">
    <location>
        <begin position="19"/>
        <end position="45"/>
    </location>
</feature>